<comment type="catalytic activity">
    <reaction evidence="11">
        <text>L-threonine + hydrogencarbonate + ATP = L-threonylcarbamoyladenylate + diphosphate + H2O</text>
        <dbReference type="Rhea" id="RHEA:36407"/>
        <dbReference type="ChEBI" id="CHEBI:15377"/>
        <dbReference type="ChEBI" id="CHEBI:17544"/>
        <dbReference type="ChEBI" id="CHEBI:30616"/>
        <dbReference type="ChEBI" id="CHEBI:33019"/>
        <dbReference type="ChEBI" id="CHEBI:57926"/>
        <dbReference type="ChEBI" id="CHEBI:73682"/>
        <dbReference type="EC" id="2.7.7.87"/>
    </reaction>
</comment>
<dbReference type="Proteomes" id="UP000033907">
    <property type="component" value="Unassembled WGS sequence"/>
</dbReference>
<evidence type="ECO:0000313" key="14">
    <source>
        <dbReference type="Proteomes" id="UP000033907"/>
    </source>
</evidence>
<keyword evidence="6" id="KW-0819">tRNA processing</keyword>
<dbReference type="GO" id="GO:0005737">
    <property type="term" value="C:cytoplasm"/>
    <property type="evidence" value="ECO:0007669"/>
    <property type="project" value="UniProtKB-SubCell"/>
</dbReference>
<dbReference type="InterPro" id="IPR050156">
    <property type="entry name" value="TC-AMP_synthase_SUA5"/>
</dbReference>
<dbReference type="GO" id="GO:0006450">
    <property type="term" value="P:regulation of translational fidelity"/>
    <property type="evidence" value="ECO:0007669"/>
    <property type="project" value="TreeGrafter"/>
</dbReference>
<dbReference type="AlphaFoldDB" id="A0A0G1EKH1"/>
<dbReference type="NCBIfam" id="TIGR00057">
    <property type="entry name" value="L-threonylcarbamoyladenylate synthase"/>
    <property type="match status" value="1"/>
</dbReference>
<evidence type="ECO:0000256" key="8">
    <source>
        <dbReference type="ARBA" id="ARBA00022741"/>
    </source>
</evidence>
<dbReference type="PROSITE" id="PS51163">
    <property type="entry name" value="YRDC"/>
    <property type="match status" value="1"/>
</dbReference>
<name>A0A0G1EKH1_9BACT</name>
<dbReference type="EC" id="2.7.7.87" evidence="3"/>
<dbReference type="GO" id="GO:0000049">
    <property type="term" value="F:tRNA binding"/>
    <property type="evidence" value="ECO:0007669"/>
    <property type="project" value="TreeGrafter"/>
</dbReference>
<evidence type="ECO:0000256" key="11">
    <source>
        <dbReference type="ARBA" id="ARBA00048366"/>
    </source>
</evidence>
<evidence type="ECO:0000256" key="2">
    <source>
        <dbReference type="ARBA" id="ARBA00007663"/>
    </source>
</evidence>
<accession>A0A0G1EKH1</accession>
<dbReference type="Pfam" id="PF01300">
    <property type="entry name" value="Sua5_yciO_yrdC"/>
    <property type="match status" value="1"/>
</dbReference>
<evidence type="ECO:0000256" key="9">
    <source>
        <dbReference type="ARBA" id="ARBA00022840"/>
    </source>
</evidence>
<dbReference type="GO" id="GO:0003725">
    <property type="term" value="F:double-stranded RNA binding"/>
    <property type="evidence" value="ECO:0007669"/>
    <property type="project" value="InterPro"/>
</dbReference>
<feature type="domain" description="YrdC-like" evidence="12">
    <location>
        <begin position="7"/>
        <end position="192"/>
    </location>
</feature>
<reference evidence="13 14" key="1">
    <citation type="journal article" date="2015" name="Nature">
        <title>rRNA introns, odd ribosomes, and small enigmatic genomes across a large radiation of phyla.</title>
        <authorList>
            <person name="Brown C.T."/>
            <person name="Hug L.A."/>
            <person name="Thomas B.C."/>
            <person name="Sharon I."/>
            <person name="Castelle C.J."/>
            <person name="Singh A."/>
            <person name="Wilkins M.J."/>
            <person name="Williams K.H."/>
            <person name="Banfield J.F."/>
        </authorList>
    </citation>
    <scope>NUCLEOTIDE SEQUENCE [LARGE SCALE GENOMIC DNA]</scope>
</reference>
<protein>
    <recommendedName>
        <fullName evidence="10">L-threonylcarbamoyladenylate synthase</fullName>
        <ecNumber evidence="3">2.7.7.87</ecNumber>
    </recommendedName>
    <alternativeName>
        <fullName evidence="10">L-threonylcarbamoyladenylate synthase</fullName>
    </alternativeName>
</protein>
<proteinExistence type="inferred from homology"/>
<evidence type="ECO:0000313" key="13">
    <source>
        <dbReference type="EMBL" id="KKT10551.1"/>
    </source>
</evidence>
<dbReference type="SUPFAM" id="SSF55821">
    <property type="entry name" value="YrdC/RibB"/>
    <property type="match status" value="1"/>
</dbReference>
<dbReference type="PANTHER" id="PTHR17490">
    <property type="entry name" value="SUA5"/>
    <property type="match status" value="1"/>
</dbReference>
<dbReference type="InterPro" id="IPR006070">
    <property type="entry name" value="Sua5-like_dom"/>
</dbReference>
<keyword evidence="8" id="KW-0547">Nucleotide-binding</keyword>
<evidence type="ECO:0000256" key="3">
    <source>
        <dbReference type="ARBA" id="ARBA00012584"/>
    </source>
</evidence>
<dbReference type="GO" id="GO:0008033">
    <property type="term" value="P:tRNA processing"/>
    <property type="evidence" value="ECO:0007669"/>
    <property type="project" value="UniProtKB-KW"/>
</dbReference>
<dbReference type="GO" id="GO:0005524">
    <property type="term" value="F:ATP binding"/>
    <property type="evidence" value="ECO:0007669"/>
    <property type="project" value="UniProtKB-KW"/>
</dbReference>
<evidence type="ECO:0000256" key="6">
    <source>
        <dbReference type="ARBA" id="ARBA00022694"/>
    </source>
</evidence>
<dbReference type="PATRIC" id="fig|1618778.3.peg.667"/>
<comment type="subcellular location">
    <subcellularLocation>
        <location evidence="1">Cytoplasm</location>
    </subcellularLocation>
</comment>
<dbReference type="PANTHER" id="PTHR17490:SF16">
    <property type="entry name" value="THREONYLCARBAMOYL-AMP SYNTHASE"/>
    <property type="match status" value="1"/>
</dbReference>
<gene>
    <name evidence="13" type="ORF">UV91_C0012G0015</name>
</gene>
<evidence type="ECO:0000259" key="12">
    <source>
        <dbReference type="PROSITE" id="PS51163"/>
    </source>
</evidence>
<keyword evidence="4" id="KW-0963">Cytoplasm</keyword>
<keyword evidence="7" id="KW-0548">Nucleotidyltransferase</keyword>
<evidence type="ECO:0000256" key="1">
    <source>
        <dbReference type="ARBA" id="ARBA00004496"/>
    </source>
</evidence>
<comment type="similarity">
    <text evidence="2">Belongs to the SUA5 family.</text>
</comment>
<keyword evidence="5" id="KW-0808">Transferase</keyword>
<dbReference type="InterPro" id="IPR017945">
    <property type="entry name" value="DHBP_synth_RibB-like_a/b_dom"/>
</dbReference>
<dbReference type="Gene3D" id="3.90.870.10">
    <property type="entry name" value="DHBP synthase"/>
    <property type="match status" value="1"/>
</dbReference>
<evidence type="ECO:0000256" key="4">
    <source>
        <dbReference type="ARBA" id="ARBA00022490"/>
    </source>
</evidence>
<keyword evidence="9" id="KW-0067">ATP-binding</keyword>
<organism evidence="13 14">
    <name type="scientific">Candidatus Nomurabacteria bacterium GW2011_GWF2_43_24</name>
    <dbReference type="NCBI Taxonomy" id="1618778"/>
    <lineage>
        <taxon>Bacteria</taxon>
        <taxon>Candidatus Nomuraibacteriota</taxon>
    </lineage>
</organism>
<dbReference type="GO" id="GO:0061710">
    <property type="term" value="F:L-threonylcarbamoyladenylate synthase"/>
    <property type="evidence" value="ECO:0007669"/>
    <property type="project" value="UniProtKB-EC"/>
</dbReference>
<evidence type="ECO:0000256" key="5">
    <source>
        <dbReference type="ARBA" id="ARBA00022679"/>
    </source>
</evidence>
<dbReference type="EMBL" id="LCGH01000012">
    <property type="protein sequence ID" value="KKT10551.1"/>
    <property type="molecule type" value="Genomic_DNA"/>
</dbReference>
<evidence type="ECO:0000256" key="7">
    <source>
        <dbReference type="ARBA" id="ARBA00022695"/>
    </source>
</evidence>
<comment type="caution">
    <text evidence="13">The sequence shown here is derived from an EMBL/GenBank/DDBJ whole genome shotgun (WGS) entry which is preliminary data.</text>
</comment>
<evidence type="ECO:0000256" key="10">
    <source>
        <dbReference type="ARBA" id="ARBA00029774"/>
    </source>
</evidence>
<sequence>MQLPENIWNNKNLFKVLKNNGIVIAPTDTIYGILGKALSEKAVSRIYTARKRNPQKPSIILIDNMNELKKFSIILSDKQKNKLKKYWNLAEKPTSIILDCSDESLAYLHRGTKTLAFRLPALKSFQNLLAVTGPLIAPSANPEGLPPAQNISEAEKYFGNSVDLYVDGGVISGRASKVIKLHKDGSVSILRE</sequence>